<dbReference type="InterPro" id="IPR052118">
    <property type="entry name" value="Rho-GAP_regulator"/>
</dbReference>
<keyword evidence="1" id="KW-0343">GTPase activation</keyword>
<dbReference type="InterPro" id="IPR008936">
    <property type="entry name" value="Rho_GTPase_activation_prot"/>
</dbReference>
<dbReference type="CTD" id="43758"/>
<dbReference type="SUPFAM" id="SSF49562">
    <property type="entry name" value="C2 domain (Calcium/lipid-binding domain, CaLB)"/>
    <property type="match status" value="1"/>
</dbReference>
<dbReference type="CDD" id="cd00030">
    <property type="entry name" value="C2"/>
    <property type="match status" value="1"/>
</dbReference>
<accession>A0A7M7J5M4</accession>
<dbReference type="InterPro" id="IPR057459">
    <property type="entry name" value="SYDE1/2_C2"/>
</dbReference>
<feature type="region of interest" description="Disordered" evidence="2">
    <location>
        <begin position="441"/>
        <end position="472"/>
    </location>
</feature>
<dbReference type="Gene3D" id="2.60.40.150">
    <property type="entry name" value="C2 domain"/>
    <property type="match status" value="1"/>
</dbReference>
<dbReference type="GO" id="GO:0007165">
    <property type="term" value="P:signal transduction"/>
    <property type="evidence" value="ECO:0007669"/>
    <property type="project" value="InterPro"/>
</dbReference>
<dbReference type="InterPro" id="IPR035892">
    <property type="entry name" value="C2_domain_sf"/>
</dbReference>
<dbReference type="Pfam" id="PF25336">
    <property type="entry name" value="C2_SYDE"/>
    <property type="match status" value="1"/>
</dbReference>
<organism evidence="6 7">
    <name type="scientific">Varroa destructor</name>
    <name type="common">Honeybee mite</name>
    <dbReference type="NCBI Taxonomy" id="109461"/>
    <lineage>
        <taxon>Eukaryota</taxon>
        <taxon>Metazoa</taxon>
        <taxon>Ecdysozoa</taxon>
        <taxon>Arthropoda</taxon>
        <taxon>Chelicerata</taxon>
        <taxon>Arachnida</taxon>
        <taxon>Acari</taxon>
        <taxon>Parasitiformes</taxon>
        <taxon>Mesostigmata</taxon>
        <taxon>Gamasina</taxon>
        <taxon>Dermanyssoidea</taxon>
        <taxon>Varroidae</taxon>
        <taxon>Varroa</taxon>
    </lineage>
</organism>
<dbReference type="GO" id="GO:0030030">
    <property type="term" value="P:cell projection organization"/>
    <property type="evidence" value="ECO:0007669"/>
    <property type="project" value="TreeGrafter"/>
</dbReference>
<dbReference type="AlphaFoldDB" id="A0A7M7J5M4"/>
<proteinExistence type="predicted"/>
<dbReference type="SUPFAM" id="SSF50156">
    <property type="entry name" value="PDZ domain-like"/>
    <property type="match status" value="1"/>
</dbReference>
<feature type="compositionally biased region" description="Low complexity" evidence="2">
    <location>
        <begin position="1155"/>
        <end position="1165"/>
    </location>
</feature>
<evidence type="ECO:0008006" key="8">
    <source>
        <dbReference type="Google" id="ProtNLM"/>
    </source>
</evidence>
<feature type="compositionally biased region" description="Low complexity" evidence="2">
    <location>
        <begin position="54"/>
        <end position="66"/>
    </location>
</feature>
<name>A0A7M7J5M4_VARDE</name>
<evidence type="ECO:0000259" key="5">
    <source>
        <dbReference type="PROSITE" id="PS50238"/>
    </source>
</evidence>
<dbReference type="GO" id="GO:0097060">
    <property type="term" value="C:synaptic membrane"/>
    <property type="evidence" value="ECO:0007669"/>
    <property type="project" value="TreeGrafter"/>
</dbReference>
<feature type="domain" description="Rho-GAP" evidence="5">
    <location>
        <begin position="904"/>
        <end position="1085"/>
    </location>
</feature>
<dbReference type="Pfam" id="PF00595">
    <property type="entry name" value="PDZ"/>
    <property type="match status" value="1"/>
</dbReference>
<dbReference type="PROSITE" id="PS50004">
    <property type="entry name" value="C2"/>
    <property type="match status" value="1"/>
</dbReference>
<feature type="region of interest" description="Disordered" evidence="2">
    <location>
        <begin position="665"/>
        <end position="698"/>
    </location>
</feature>
<feature type="domain" description="C2" evidence="3">
    <location>
        <begin position="797"/>
        <end position="920"/>
    </location>
</feature>
<dbReference type="Pfam" id="PF00620">
    <property type="entry name" value="RhoGAP"/>
    <property type="match status" value="1"/>
</dbReference>
<dbReference type="InterPro" id="IPR001478">
    <property type="entry name" value="PDZ"/>
</dbReference>
<dbReference type="EnsemblMetazoa" id="XM_022791425">
    <property type="protein sequence ID" value="XP_022647160"/>
    <property type="gene ID" value="LOC111244380"/>
</dbReference>
<feature type="compositionally biased region" description="Polar residues" evidence="2">
    <location>
        <begin position="1184"/>
        <end position="1196"/>
    </location>
</feature>
<dbReference type="InterPro" id="IPR000008">
    <property type="entry name" value="C2_dom"/>
</dbReference>
<feature type="region of interest" description="Disordered" evidence="2">
    <location>
        <begin position="353"/>
        <end position="374"/>
    </location>
</feature>
<dbReference type="Gene3D" id="2.30.42.10">
    <property type="match status" value="1"/>
</dbReference>
<dbReference type="SMART" id="SM00228">
    <property type="entry name" value="PDZ"/>
    <property type="match status" value="1"/>
</dbReference>
<evidence type="ECO:0000256" key="2">
    <source>
        <dbReference type="SAM" id="MobiDB-lite"/>
    </source>
</evidence>
<keyword evidence="7" id="KW-1185">Reference proteome</keyword>
<dbReference type="Gene3D" id="1.10.555.10">
    <property type="entry name" value="Rho GTPase activation protein"/>
    <property type="match status" value="1"/>
</dbReference>
<feature type="compositionally biased region" description="Gly residues" evidence="2">
    <location>
        <begin position="454"/>
        <end position="467"/>
    </location>
</feature>
<dbReference type="SUPFAM" id="SSF48350">
    <property type="entry name" value="GTPase activation domain, GAP"/>
    <property type="match status" value="1"/>
</dbReference>
<feature type="domain" description="PDZ" evidence="4">
    <location>
        <begin position="249"/>
        <end position="319"/>
    </location>
</feature>
<evidence type="ECO:0000259" key="4">
    <source>
        <dbReference type="PROSITE" id="PS50106"/>
    </source>
</evidence>
<dbReference type="InterPro" id="IPR000198">
    <property type="entry name" value="RhoGAP_dom"/>
</dbReference>
<reference evidence="6" key="1">
    <citation type="submission" date="2021-01" db="UniProtKB">
        <authorList>
            <consortium name="EnsemblMetazoa"/>
        </authorList>
    </citation>
    <scope>IDENTIFICATION</scope>
</reference>
<dbReference type="PROSITE" id="PS50106">
    <property type="entry name" value="PDZ"/>
    <property type="match status" value="1"/>
</dbReference>
<evidence type="ECO:0000313" key="7">
    <source>
        <dbReference type="Proteomes" id="UP000594260"/>
    </source>
</evidence>
<dbReference type="GeneID" id="111244380"/>
<dbReference type="RefSeq" id="XP_022647160.1">
    <property type="nucleotide sequence ID" value="XM_022791425.1"/>
</dbReference>
<protein>
    <recommendedName>
        <fullName evidence="8">Rho GTPase-activating protein 100F</fullName>
    </recommendedName>
</protein>
<dbReference type="PANTHER" id="PTHR46150:SF3">
    <property type="entry name" value="RHO GTPASE-ACTIVATING PROTEIN 100F"/>
    <property type="match status" value="1"/>
</dbReference>
<dbReference type="CDD" id="cd06718">
    <property type="entry name" value="PDZ_Par6-like"/>
    <property type="match status" value="1"/>
</dbReference>
<dbReference type="InterPro" id="IPR036034">
    <property type="entry name" value="PDZ_sf"/>
</dbReference>
<feature type="region of interest" description="Disordered" evidence="2">
    <location>
        <begin position="1082"/>
        <end position="1208"/>
    </location>
</feature>
<dbReference type="GO" id="GO:0005096">
    <property type="term" value="F:GTPase activator activity"/>
    <property type="evidence" value="ECO:0007669"/>
    <property type="project" value="UniProtKB-KW"/>
</dbReference>
<dbReference type="GO" id="GO:0016477">
    <property type="term" value="P:cell migration"/>
    <property type="evidence" value="ECO:0007669"/>
    <property type="project" value="TreeGrafter"/>
</dbReference>
<dbReference type="PROSITE" id="PS50238">
    <property type="entry name" value="RHOGAP"/>
    <property type="match status" value="1"/>
</dbReference>
<evidence type="ECO:0000259" key="3">
    <source>
        <dbReference type="PROSITE" id="PS50004"/>
    </source>
</evidence>
<feature type="region of interest" description="Disordered" evidence="2">
    <location>
        <begin position="553"/>
        <end position="572"/>
    </location>
</feature>
<evidence type="ECO:0000313" key="6">
    <source>
        <dbReference type="EnsemblMetazoa" id="XP_022647160"/>
    </source>
</evidence>
<evidence type="ECO:0000256" key="1">
    <source>
        <dbReference type="ARBA" id="ARBA00022468"/>
    </source>
</evidence>
<dbReference type="Proteomes" id="UP000594260">
    <property type="component" value="Unplaced"/>
</dbReference>
<dbReference type="SMART" id="SM00324">
    <property type="entry name" value="RhoGAP"/>
    <property type="match status" value="1"/>
</dbReference>
<sequence>MTFEDWHTKSSGQTTVITEQKLKNELLADQYLQGSEHAGANGSSAQLRLPQCGLQSPQHPQLQQQPFGNHDGHLQGHHANSSPRLIPPLHDKFAHLLADTMFCCGRRKDTHETEFAVGVDGSDSRHLFYNMSTGAGRGRGVPGQFSGGPGMANGISAPLGRGRLPSGQVPEMVIQSDFRKISGISTDVFRQIEAVENSYDAQTAANMEMVERRGEMIIRLLDPRSLGRVGLEFGRRYIEAAAQSHAVRFVEIIKRPGQTLGLYIREGDAPYAYEGVYISRIALESAVYSSGLLKVGDEILAVNLVDVRRMSLDDVVIIMSIPRRLVLTIRASSHPPVQQSHGAAISATTLQQHEGGLYGGGGPHATHTTIGSTLDRPRPVVVIKKDMHNDEDGQREFYKPPGAPMGYEDPYGFGGHRAQVQSTQPKLQHQYPKTLDNLGEQVGFSTTPRPSGPGPVGGVGSVPGGPTGSMIVRGQENYDYSKSLSRAGVGPERPASRQQGRFMTADRAMMRTESEQRLAAAALAQGAAHVANQRQNSFDRYYSLSLRPRMNSAGATTLQSKTLGRPGSSTGYSSEDYTYLSVSRQNLQAATAATAAGIRRASLMESSSDTEMSSSRDLMLGRGIARSVSGMGVQRPAGRSNSLPRVRTAGIISAAMAAAESEYRRQQSLGRYGPPENDDFQDRRRRPSASSATGRYDSLSGKLSTVSLRKDLSLSRIAAHSTDSLLESLRQDNRILAGSTATLGRSTSALGFASRQSNLPHAFSMDYIKLPHLSGADKAGLVLGSAAGSRSDLFNKGYGGSRQSVEMMAPGGLSALSGVLWVHLLAARGLRATGSHKEAQFRDLYCVIECDRVHKARTVVRTGDHSFDWNEVFELDLADNINVAFLLYSWDPQSRHRLCYKGTINLLSALKEAPVYNIALKLEPRGSLYVKLRYRNVKQTFQRLPSTSPQTGVFGVPLDVLIGREQGLVKDYLRELPEPLFTKGLFDMLADGLSVCMPDDPTGNAKLMFGILDCLPKTNRSTALFLLDHLKQVVAHCETNKVTSQSLAVSFGPILMCHSKFEELSHIPKPIEILKYLIDLWPPKPQSQQPKPQPNPQQSTVQDGQGGHPHQNPSRGPPLEASGMDQPRPGLSAANVTAPGNGVTSGSGHGTPRGSASNSNSSTTAIEDSTVPLKTSPEDKEQLQHTSRTNETTSRGPSHGASKGLAER</sequence>
<dbReference type="PANTHER" id="PTHR46150">
    <property type="entry name" value="RHO GTPASE-ACTIVATING PROTEIN 100F"/>
    <property type="match status" value="1"/>
</dbReference>
<dbReference type="GO" id="GO:0046578">
    <property type="term" value="P:regulation of Ras protein signal transduction"/>
    <property type="evidence" value="ECO:0007669"/>
    <property type="project" value="TreeGrafter"/>
</dbReference>
<feature type="region of interest" description="Disordered" evidence="2">
    <location>
        <begin position="53"/>
        <end position="81"/>
    </location>
</feature>